<dbReference type="PRINTS" id="PR00038">
    <property type="entry name" value="HTHLUXR"/>
</dbReference>
<dbReference type="Gene3D" id="3.40.50.2300">
    <property type="match status" value="1"/>
</dbReference>
<feature type="domain" description="Response regulatory" evidence="4">
    <location>
        <begin position="8"/>
        <end position="127"/>
    </location>
</feature>
<dbReference type="Pfam" id="PF00196">
    <property type="entry name" value="GerE"/>
    <property type="match status" value="1"/>
</dbReference>
<dbReference type="SUPFAM" id="SSF46894">
    <property type="entry name" value="C-terminal effector domain of the bipartite response regulators"/>
    <property type="match status" value="1"/>
</dbReference>
<evidence type="ECO:0000259" key="4">
    <source>
        <dbReference type="PROSITE" id="PS50110"/>
    </source>
</evidence>
<comment type="caution">
    <text evidence="5">The sequence shown here is derived from an EMBL/GenBank/DDBJ whole genome shotgun (WGS) entry which is preliminary data.</text>
</comment>
<keyword evidence="6" id="KW-1185">Reference proteome</keyword>
<reference evidence="5 6" key="1">
    <citation type="submission" date="2021-09" db="EMBL/GenBank/DDBJ databases">
        <title>Whole genome sequence of Nocardioides sp. GBK3QG-3.</title>
        <authorList>
            <person name="Tuo L."/>
        </authorList>
    </citation>
    <scope>NUCLEOTIDE SEQUENCE [LARGE SCALE GENOMIC DNA]</scope>
    <source>
        <strain evidence="5 6">GBK3QG-3</strain>
    </source>
</reference>
<protein>
    <submittedName>
        <fullName evidence="5">Response regulator transcription factor</fullName>
    </submittedName>
</protein>
<name>A0ABS7UIA7_9ACTN</name>
<accession>A0ABS7UIA7</accession>
<dbReference type="SMART" id="SM00421">
    <property type="entry name" value="HTH_LUXR"/>
    <property type="match status" value="1"/>
</dbReference>
<dbReference type="PROSITE" id="PS50043">
    <property type="entry name" value="HTH_LUXR_2"/>
    <property type="match status" value="1"/>
</dbReference>
<proteinExistence type="predicted"/>
<dbReference type="RefSeq" id="WP_224125123.1">
    <property type="nucleotide sequence ID" value="NZ_JAIQZJ010000017.1"/>
</dbReference>
<evidence type="ECO:0000313" key="5">
    <source>
        <dbReference type="EMBL" id="MBZ5740764.1"/>
    </source>
</evidence>
<dbReference type="PROSITE" id="PS50110">
    <property type="entry name" value="RESPONSE_REGULATORY"/>
    <property type="match status" value="1"/>
</dbReference>
<feature type="domain" description="HTH luxR-type" evidence="3">
    <location>
        <begin position="155"/>
        <end position="220"/>
    </location>
</feature>
<gene>
    <name evidence="5" type="ORF">K8U61_21520</name>
</gene>
<dbReference type="InterPro" id="IPR016032">
    <property type="entry name" value="Sig_transdc_resp-reg_C-effctor"/>
</dbReference>
<dbReference type="EMBL" id="JAIQZJ010000017">
    <property type="protein sequence ID" value="MBZ5740764.1"/>
    <property type="molecule type" value="Genomic_DNA"/>
</dbReference>
<evidence type="ECO:0000256" key="1">
    <source>
        <dbReference type="ARBA" id="ARBA00023125"/>
    </source>
</evidence>
<comment type="caution">
    <text evidence="2">Lacks conserved residue(s) required for the propagation of feature annotation.</text>
</comment>
<dbReference type="InterPro" id="IPR011006">
    <property type="entry name" value="CheY-like_superfamily"/>
</dbReference>
<dbReference type="PANTHER" id="PTHR43214">
    <property type="entry name" value="TWO-COMPONENT RESPONSE REGULATOR"/>
    <property type="match status" value="1"/>
</dbReference>
<dbReference type="InterPro" id="IPR039420">
    <property type="entry name" value="WalR-like"/>
</dbReference>
<organism evidence="5 6">
    <name type="scientific">Nocardioides mangrovi</name>
    <dbReference type="NCBI Taxonomy" id="2874580"/>
    <lineage>
        <taxon>Bacteria</taxon>
        <taxon>Bacillati</taxon>
        <taxon>Actinomycetota</taxon>
        <taxon>Actinomycetes</taxon>
        <taxon>Propionibacteriales</taxon>
        <taxon>Nocardioidaceae</taxon>
        <taxon>Nocardioides</taxon>
    </lineage>
</organism>
<dbReference type="InterPro" id="IPR001789">
    <property type="entry name" value="Sig_transdc_resp-reg_receiver"/>
</dbReference>
<dbReference type="InterPro" id="IPR000792">
    <property type="entry name" value="Tscrpt_reg_LuxR_C"/>
</dbReference>
<dbReference type="PANTHER" id="PTHR43214:SF44">
    <property type="entry name" value="TWO-COMPONENT RESPONSE REGULATOR"/>
    <property type="match status" value="1"/>
</dbReference>
<evidence type="ECO:0000256" key="2">
    <source>
        <dbReference type="PROSITE-ProRule" id="PRU00169"/>
    </source>
</evidence>
<sequence length="230" mass="24866">MSGSHQVKVVIVDRHALFAECFGAVLELRHYRFEALPVLTGPGHAERMVQRILAARPDVVVINADLGPRCHAPTIVEALARAGVPVVAVTESPDEALWGECLAHGARTAVPKTDPLTALVSAVRRAVNGEPLLPHAERARLISRYRRQEAATRQGRERLGTLTPTEGEVLRHLMAGHTVREIATRRFVSEATVRAQVKSILAKLDLSSQIAAVAVAHVGNWEPEALPLAG</sequence>
<dbReference type="Proteomes" id="UP000780875">
    <property type="component" value="Unassembled WGS sequence"/>
</dbReference>
<keyword evidence="1" id="KW-0238">DNA-binding</keyword>
<evidence type="ECO:0000259" key="3">
    <source>
        <dbReference type="PROSITE" id="PS50043"/>
    </source>
</evidence>
<dbReference type="CDD" id="cd06170">
    <property type="entry name" value="LuxR_C_like"/>
    <property type="match status" value="1"/>
</dbReference>
<dbReference type="SUPFAM" id="SSF52172">
    <property type="entry name" value="CheY-like"/>
    <property type="match status" value="1"/>
</dbReference>
<evidence type="ECO:0000313" key="6">
    <source>
        <dbReference type="Proteomes" id="UP000780875"/>
    </source>
</evidence>